<keyword evidence="4" id="KW-0804">Transcription</keyword>
<evidence type="ECO:0000313" key="8">
    <source>
        <dbReference type="Proteomes" id="UP000036987"/>
    </source>
</evidence>
<dbReference type="PANTHER" id="PTHR45914:SF24">
    <property type="entry name" value="BHLH DOMAIN-CONTAINING PROTEIN"/>
    <property type="match status" value="1"/>
</dbReference>
<evidence type="ECO:0000256" key="2">
    <source>
        <dbReference type="ARBA" id="ARBA00005510"/>
    </source>
</evidence>
<feature type="domain" description="BHLH" evidence="6">
    <location>
        <begin position="131"/>
        <end position="180"/>
    </location>
</feature>
<dbReference type="AlphaFoldDB" id="A0A0K9PKD7"/>
<comment type="subcellular location">
    <subcellularLocation>
        <location evidence="1">Nucleus</location>
    </subcellularLocation>
</comment>
<keyword evidence="5" id="KW-0539">Nucleus</keyword>
<evidence type="ECO:0000259" key="6">
    <source>
        <dbReference type="PROSITE" id="PS50888"/>
    </source>
</evidence>
<dbReference type="PROSITE" id="PS50888">
    <property type="entry name" value="BHLH"/>
    <property type="match status" value="1"/>
</dbReference>
<keyword evidence="3" id="KW-0805">Transcription regulation</keyword>
<dbReference type="PANTHER" id="PTHR45914">
    <property type="entry name" value="TRANSCRIPTION FACTOR HEC3-RELATED"/>
    <property type="match status" value="1"/>
</dbReference>
<evidence type="ECO:0000256" key="5">
    <source>
        <dbReference type="ARBA" id="ARBA00023242"/>
    </source>
</evidence>
<keyword evidence="8" id="KW-1185">Reference proteome</keyword>
<dbReference type="GO" id="GO:0005634">
    <property type="term" value="C:nucleus"/>
    <property type="evidence" value="ECO:0007669"/>
    <property type="project" value="UniProtKB-SubCell"/>
</dbReference>
<dbReference type="InterPro" id="IPR036638">
    <property type="entry name" value="HLH_DNA-bd_sf"/>
</dbReference>
<sequence>MEQGFMNRAMPMPMLASSPTVYQLAEEEWSLHARCIASGLPPFPTSMCGYSSQRRHLLSTEIGPLFPSDQSSSFTLDANPLQQQMTMTMMIPLDRIQMKPPTVPFSSSPSRSVQKRKLPAAFWNGTEIFNPAKNPASKAARVRRKNISDRTTILASLMPWERRMSISTMLEEAKKYVKFLEAQVMAVQYMPVESYFHCDSPISGAGGSRQQLMQVLVNSRIVQERLYDKGLCVYSVEQMILMRRIVEREMVVQKQQHMAQKQSTGSSTTTS</sequence>
<dbReference type="OrthoDB" id="1610519at2759"/>
<gene>
    <name evidence="7" type="ORF">ZOSMA_214G00240</name>
</gene>
<dbReference type="InterPro" id="IPR045843">
    <property type="entry name" value="IND-like"/>
</dbReference>
<evidence type="ECO:0000256" key="1">
    <source>
        <dbReference type="ARBA" id="ARBA00004123"/>
    </source>
</evidence>
<evidence type="ECO:0000256" key="4">
    <source>
        <dbReference type="ARBA" id="ARBA00023163"/>
    </source>
</evidence>
<organism evidence="7 8">
    <name type="scientific">Zostera marina</name>
    <name type="common">Eelgrass</name>
    <dbReference type="NCBI Taxonomy" id="29655"/>
    <lineage>
        <taxon>Eukaryota</taxon>
        <taxon>Viridiplantae</taxon>
        <taxon>Streptophyta</taxon>
        <taxon>Embryophyta</taxon>
        <taxon>Tracheophyta</taxon>
        <taxon>Spermatophyta</taxon>
        <taxon>Magnoliopsida</taxon>
        <taxon>Liliopsida</taxon>
        <taxon>Zosteraceae</taxon>
        <taxon>Zostera</taxon>
    </lineage>
</organism>
<evidence type="ECO:0000313" key="7">
    <source>
        <dbReference type="EMBL" id="KMZ69436.1"/>
    </source>
</evidence>
<comment type="caution">
    <text evidence="7">The sequence shown here is derived from an EMBL/GenBank/DDBJ whole genome shotgun (WGS) entry which is preliminary data.</text>
</comment>
<dbReference type="GO" id="GO:0046983">
    <property type="term" value="F:protein dimerization activity"/>
    <property type="evidence" value="ECO:0007669"/>
    <property type="project" value="InterPro"/>
</dbReference>
<accession>A0A0K9PKD7</accession>
<protein>
    <recommendedName>
        <fullName evidence="6">BHLH domain-containing protein</fullName>
    </recommendedName>
</protein>
<dbReference type="Proteomes" id="UP000036987">
    <property type="component" value="Unassembled WGS sequence"/>
</dbReference>
<reference evidence="8" key="1">
    <citation type="journal article" date="2016" name="Nature">
        <title>The genome of the seagrass Zostera marina reveals angiosperm adaptation to the sea.</title>
        <authorList>
            <person name="Olsen J.L."/>
            <person name="Rouze P."/>
            <person name="Verhelst B."/>
            <person name="Lin Y.-C."/>
            <person name="Bayer T."/>
            <person name="Collen J."/>
            <person name="Dattolo E."/>
            <person name="De Paoli E."/>
            <person name="Dittami S."/>
            <person name="Maumus F."/>
            <person name="Michel G."/>
            <person name="Kersting A."/>
            <person name="Lauritano C."/>
            <person name="Lohaus R."/>
            <person name="Toepel M."/>
            <person name="Tonon T."/>
            <person name="Vanneste K."/>
            <person name="Amirebrahimi M."/>
            <person name="Brakel J."/>
            <person name="Bostroem C."/>
            <person name="Chovatia M."/>
            <person name="Grimwood J."/>
            <person name="Jenkins J.W."/>
            <person name="Jueterbock A."/>
            <person name="Mraz A."/>
            <person name="Stam W.T."/>
            <person name="Tice H."/>
            <person name="Bornberg-Bauer E."/>
            <person name="Green P.J."/>
            <person name="Pearson G.A."/>
            <person name="Procaccini G."/>
            <person name="Duarte C.M."/>
            <person name="Schmutz J."/>
            <person name="Reusch T.B.H."/>
            <person name="Van de Peer Y."/>
        </authorList>
    </citation>
    <scope>NUCLEOTIDE SEQUENCE [LARGE SCALE GENOMIC DNA]</scope>
    <source>
        <strain evidence="8">cv. Finnish</strain>
    </source>
</reference>
<comment type="similarity">
    <text evidence="2">Belongs to the bHLH protein family.</text>
</comment>
<dbReference type="Gene3D" id="4.10.280.10">
    <property type="entry name" value="Helix-loop-helix DNA-binding domain"/>
    <property type="match status" value="1"/>
</dbReference>
<dbReference type="SMART" id="SM00353">
    <property type="entry name" value="HLH"/>
    <property type="match status" value="1"/>
</dbReference>
<dbReference type="InterPro" id="IPR011598">
    <property type="entry name" value="bHLH_dom"/>
</dbReference>
<dbReference type="SUPFAM" id="SSF47459">
    <property type="entry name" value="HLH, helix-loop-helix DNA-binding domain"/>
    <property type="match status" value="1"/>
</dbReference>
<dbReference type="GO" id="GO:0003700">
    <property type="term" value="F:DNA-binding transcription factor activity"/>
    <property type="evidence" value="ECO:0007669"/>
    <property type="project" value="InterPro"/>
</dbReference>
<evidence type="ECO:0000256" key="3">
    <source>
        <dbReference type="ARBA" id="ARBA00023015"/>
    </source>
</evidence>
<proteinExistence type="inferred from homology"/>
<dbReference type="EMBL" id="LFYR01000769">
    <property type="protein sequence ID" value="KMZ69436.1"/>
    <property type="molecule type" value="Genomic_DNA"/>
</dbReference>
<name>A0A0K9PKD7_ZOSMR</name>